<sequence>MSEFTTGILYPRKYEPKVIHTLPKAKQPFFHKRVNNDWNAFFLQDECIERAETMSFLLGLSSHYVPLLWFHDSEESGWGFRLFDGGTETTSATISYSLDIELAECLFTKRHPEVEQIDEFWENEQLRLEYETILDQVVRSEPFKREVLKGISRFRPHCFGRFLSHKQIAQLRSLFDIHVLTEVEEETGGSVLYDSVDLFKEILGIEEMVWVNYAYLASGRKE</sequence>
<keyword evidence="2" id="KW-1185">Reference proteome</keyword>
<organism evidence="1 2">
    <name type="scientific">Brevibacillus fluminis</name>
    <dbReference type="NCBI Taxonomy" id="511487"/>
    <lineage>
        <taxon>Bacteria</taxon>
        <taxon>Bacillati</taxon>
        <taxon>Bacillota</taxon>
        <taxon>Bacilli</taxon>
        <taxon>Bacillales</taxon>
        <taxon>Paenibacillaceae</taxon>
        <taxon>Brevibacillus</taxon>
    </lineage>
</organism>
<evidence type="ECO:0000313" key="2">
    <source>
        <dbReference type="Proteomes" id="UP000271031"/>
    </source>
</evidence>
<dbReference type="RefSeq" id="WP_122918389.1">
    <property type="nucleotide sequence ID" value="NZ_RHHQ01000010.1"/>
</dbReference>
<proteinExistence type="predicted"/>
<evidence type="ECO:0000313" key="1">
    <source>
        <dbReference type="EMBL" id="RNB87784.1"/>
    </source>
</evidence>
<protein>
    <submittedName>
        <fullName evidence="1">Uncharacterized protein</fullName>
    </submittedName>
</protein>
<accession>A0A3M8DIC9</accession>
<gene>
    <name evidence="1" type="ORF">EDM56_13210</name>
</gene>
<comment type="caution">
    <text evidence="1">The sequence shown here is derived from an EMBL/GenBank/DDBJ whole genome shotgun (WGS) entry which is preliminary data.</text>
</comment>
<dbReference type="OrthoDB" id="2584627at2"/>
<name>A0A3M8DIC9_9BACL</name>
<dbReference type="AlphaFoldDB" id="A0A3M8DIC9"/>
<dbReference type="EMBL" id="RHHQ01000010">
    <property type="protein sequence ID" value="RNB87784.1"/>
    <property type="molecule type" value="Genomic_DNA"/>
</dbReference>
<reference evidence="1 2" key="1">
    <citation type="submission" date="2018-10" db="EMBL/GenBank/DDBJ databases">
        <title>Phylogenomics of Brevibacillus.</title>
        <authorList>
            <person name="Dunlap C."/>
        </authorList>
    </citation>
    <scope>NUCLEOTIDE SEQUENCE [LARGE SCALE GENOMIC DNA]</scope>
    <source>
        <strain evidence="1 2">JCM 15716</strain>
    </source>
</reference>
<dbReference type="Proteomes" id="UP000271031">
    <property type="component" value="Unassembled WGS sequence"/>
</dbReference>